<evidence type="ECO:0000256" key="3">
    <source>
        <dbReference type="SAM" id="SignalP"/>
    </source>
</evidence>
<dbReference type="OrthoDB" id="4226189at2759"/>
<dbReference type="SUPFAM" id="SSF50630">
    <property type="entry name" value="Acid proteases"/>
    <property type="match status" value="1"/>
</dbReference>
<evidence type="ECO:0000313" key="6">
    <source>
        <dbReference type="Proteomes" id="UP000001294"/>
    </source>
</evidence>
<dbReference type="HOGENOM" id="CLU_013253_0_3_1"/>
<dbReference type="PROSITE" id="PS51767">
    <property type="entry name" value="PEPTIDASE_A1"/>
    <property type="match status" value="1"/>
</dbReference>
<dbReference type="PANTHER" id="PTHR47966">
    <property type="entry name" value="BETA-SITE APP-CLEAVING ENZYME, ISOFORM A-RELATED"/>
    <property type="match status" value="1"/>
</dbReference>
<dbReference type="GO" id="GO:0004190">
    <property type="term" value="F:aspartic-type endopeptidase activity"/>
    <property type="evidence" value="ECO:0007669"/>
    <property type="project" value="InterPro"/>
</dbReference>
<name>B6QCX9_TALMQ</name>
<reference evidence="6" key="1">
    <citation type="journal article" date="2015" name="Genome Announc.">
        <title>Genome sequence of the AIDS-associated pathogen Penicillium marneffei (ATCC18224) and its near taxonomic relative Talaromyces stipitatus (ATCC10500).</title>
        <authorList>
            <person name="Nierman W.C."/>
            <person name="Fedorova-Abrams N.D."/>
            <person name="Andrianopoulos A."/>
        </authorList>
    </citation>
    <scope>NUCLEOTIDE SEQUENCE [LARGE SCALE GENOMIC DNA]</scope>
    <source>
        <strain evidence="6">ATCC 18224 / CBS 334.59 / QM 7333</strain>
    </source>
</reference>
<dbReference type="PANTHER" id="PTHR47966:SF51">
    <property type="entry name" value="BETA-SITE APP-CLEAVING ENZYME, ISOFORM A-RELATED"/>
    <property type="match status" value="1"/>
</dbReference>
<organism evidence="5 6">
    <name type="scientific">Talaromyces marneffei (strain ATCC 18224 / CBS 334.59 / QM 7333)</name>
    <name type="common">Penicillium marneffei</name>
    <dbReference type="NCBI Taxonomy" id="441960"/>
    <lineage>
        <taxon>Eukaryota</taxon>
        <taxon>Fungi</taxon>
        <taxon>Dikarya</taxon>
        <taxon>Ascomycota</taxon>
        <taxon>Pezizomycotina</taxon>
        <taxon>Eurotiomycetes</taxon>
        <taxon>Eurotiomycetidae</taxon>
        <taxon>Eurotiales</taxon>
        <taxon>Trichocomaceae</taxon>
        <taxon>Talaromyces</taxon>
        <taxon>Talaromyces sect. Talaromyces</taxon>
    </lineage>
</organism>
<keyword evidence="2" id="KW-0378">Hydrolase</keyword>
<evidence type="ECO:0000259" key="4">
    <source>
        <dbReference type="PROSITE" id="PS51767"/>
    </source>
</evidence>
<evidence type="ECO:0000313" key="5">
    <source>
        <dbReference type="EMBL" id="EEA23690.1"/>
    </source>
</evidence>
<dbReference type="InterPro" id="IPR021109">
    <property type="entry name" value="Peptidase_aspartic_dom_sf"/>
</dbReference>
<dbReference type="InterPro" id="IPR033121">
    <property type="entry name" value="PEPTIDASE_A1"/>
</dbReference>
<gene>
    <name evidence="5" type="ORF">PMAA_077230</name>
</gene>
<dbReference type="Proteomes" id="UP000001294">
    <property type="component" value="Unassembled WGS sequence"/>
</dbReference>
<proteinExistence type="inferred from homology"/>
<accession>B6QCX9</accession>
<dbReference type="Gene3D" id="2.40.70.10">
    <property type="entry name" value="Acid Proteases"/>
    <property type="match status" value="2"/>
</dbReference>
<keyword evidence="6" id="KW-1185">Reference proteome</keyword>
<feature type="chain" id="PRO_5002845565" evidence="3">
    <location>
        <begin position="22"/>
        <end position="397"/>
    </location>
</feature>
<sequence length="397" mass="43496">MLQIQVSVGILFLAIQSLVRADVAHKHRHGHKVLTQRSNHAYSATMFPITNPGSSVPITVGDAGLIGMIEIGTPGQTVDVRLDTTFNGVMVQSTQERSVIGGGLQFNSSESSSWEYIHNTTIDNAYVQALNGGIMATALGGTDIFNIGGTLYSSIPFGQLYQFDSNQITPFGGASGIIGLNYYPWQQFGLPSFMDAIRDQVTECKCALDSFRVWKNGTWTFGSLDSIENSSNIAWTQRNNNKPTWSINITAISAGSMNNPPISTWSAAVSTEERSLVWPQKLLDWYFTDVDATWSVADNTYRYPCNVTLPDFTFGLGNGTFTIPGSYMLYQRDVTSTTCITIVTGDNSTDSSHEYSFGLGWSQLGVLVLDYENYQVGFMNKSSSLPIFDIPSLEVSL</sequence>
<dbReference type="Pfam" id="PF00026">
    <property type="entry name" value="Asp"/>
    <property type="match status" value="1"/>
</dbReference>
<comment type="similarity">
    <text evidence="1">Belongs to the peptidase A1 family.</text>
</comment>
<dbReference type="AlphaFoldDB" id="B6QCX9"/>
<feature type="domain" description="Peptidase A1" evidence="4">
    <location>
        <begin position="65"/>
        <end position="379"/>
    </location>
</feature>
<evidence type="ECO:0000256" key="2">
    <source>
        <dbReference type="ARBA" id="ARBA00022801"/>
    </source>
</evidence>
<feature type="signal peptide" evidence="3">
    <location>
        <begin position="1"/>
        <end position="21"/>
    </location>
</feature>
<keyword evidence="3" id="KW-0732">Signal</keyword>
<dbReference type="VEuPathDB" id="FungiDB:PMAA_077230"/>
<protein>
    <submittedName>
        <fullName evidence="5">Podosporapepsin, putative</fullName>
    </submittedName>
</protein>
<dbReference type="EMBL" id="DS995901">
    <property type="protein sequence ID" value="EEA23690.1"/>
    <property type="molecule type" value="Genomic_DNA"/>
</dbReference>
<dbReference type="GO" id="GO:0006508">
    <property type="term" value="P:proteolysis"/>
    <property type="evidence" value="ECO:0007669"/>
    <property type="project" value="InterPro"/>
</dbReference>
<dbReference type="InterPro" id="IPR001461">
    <property type="entry name" value="Aspartic_peptidase_A1"/>
</dbReference>
<dbReference type="PhylomeDB" id="B6QCX9"/>
<evidence type="ECO:0000256" key="1">
    <source>
        <dbReference type="ARBA" id="ARBA00007447"/>
    </source>
</evidence>